<feature type="region of interest" description="Disordered" evidence="1">
    <location>
        <begin position="1"/>
        <end position="34"/>
    </location>
</feature>
<evidence type="ECO:0000256" key="1">
    <source>
        <dbReference type="SAM" id="MobiDB-lite"/>
    </source>
</evidence>
<dbReference type="Gene3D" id="3.30.9.10">
    <property type="entry name" value="D-Amino Acid Oxidase, subunit A, domain 2"/>
    <property type="match status" value="1"/>
</dbReference>
<reference evidence="2 3" key="1">
    <citation type="submission" date="2019-03" db="EMBL/GenBank/DDBJ databases">
        <title>Metabolic reconstructions from genomes of highly enriched 'Candidatus Accumulibacter' and 'Candidatus Competibacter' bioreactor populations.</title>
        <authorList>
            <person name="Annavajhala M.K."/>
            <person name="Welles L."/>
            <person name="Abbas B."/>
            <person name="Sorokin D."/>
            <person name="Park H."/>
            <person name="Van Loosdrecht M."/>
            <person name="Chandran K."/>
        </authorList>
    </citation>
    <scope>NUCLEOTIDE SEQUENCE [LARGE SCALE GENOMIC DNA]</scope>
    <source>
        <strain evidence="2 3">SBR_S</strain>
    </source>
</reference>
<evidence type="ECO:0000313" key="3">
    <source>
        <dbReference type="Proteomes" id="UP000749010"/>
    </source>
</evidence>
<proteinExistence type="predicted"/>
<dbReference type="EMBL" id="SPMY01000071">
    <property type="protein sequence ID" value="NMQ29823.1"/>
    <property type="molecule type" value="Genomic_DNA"/>
</dbReference>
<dbReference type="InterPro" id="IPR036188">
    <property type="entry name" value="FAD/NAD-bd_sf"/>
</dbReference>
<dbReference type="Proteomes" id="UP000749010">
    <property type="component" value="Unassembled WGS sequence"/>
</dbReference>
<gene>
    <name evidence="2" type="ORF">E4Q23_19885</name>
</gene>
<name>A0ABX1U4P4_9PROT</name>
<protein>
    <submittedName>
        <fullName evidence="2">Uncharacterized protein</fullName>
    </submittedName>
</protein>
<dbReference type="RefSeq" id="WP_169068279.1">
    <property type="nucleotide sequence ID" value="NZ_SPMY01000071.1"/>
</dbReference>
<sequence>MIANSATAGADTVESFAGTRPLVKSASDPNTARRDYAIQRNGKLLTVFVGKWTTSPARAEKLQRKVH</sequence>
<organism evidence="2 3">
    <name type="scientific">Candidatus Accumulibacter phosphatis</name>
    <dbReference type="NCBI Taxonomy" id="327160"/>
    <lineage>
        <taxon>Bacteria</taxon>
        <taxon>Pseudomonadati</taxon>
        <taxon>Pseudomonadota</taxon>
        <taxon>Betaproteobacteria</taxon>
        <taxon>Candidatus Accumulibacter</taxon>
    </lineage>
</organism>
<accession>A0ABX1U4P4</accession>
<evidence type="ECO:0000313" key="2">
    <source>
        <dbReference type="EMBL" id="NMQ29823.1"/>
    </source>
</evidence>
<keyword evidence="3" id="KW-1185">Reference proteome</keyword>
<dbReference type="Gene3D" id="3.50.50.60">
    <property type="entry name" value="FAD/NAD(P)-binding domain"/>
    <property type="match status" value="1"/>
</dbReference>
<comment type="caution">
    <text evidence="2">The sequence shown here is derived from an EMBL/GenBank/DDBJ whole genome shotgun (WGS) entry which is preliminary data.</text>
</comment>